<proteinExistence type="predicted"/>
<dbReference type="SMART" id="SM01006">
    <property type="entry name" value="AlcB"/>
    <property type="match status" value="1"/>
</dbReference>
<keyword evidence="4" id="KW-1185">Reference proteome</keyword>
<dbReference type="EMBL" id="QJKC01000022">
    <property type="protein sequence ID" value="PXX41812.1"/>
    <property type="molecule type" value="Genomic_DNA"/>
</dbReference>
<comment type="caution">
    <text evidence="3">The sequence shown here is derived from an EMBL/GenBank/DDBJ whole genome shotgun (WGS) entry which is preliminary data.</text>
</comment>
<dbReference type="RefSeq" id="WP_110313737.1">
    <property type="nucleotide sequence ID" value="NZ_QJKC01000022.1"/>
</dbReference>
<reference evidence="3 4" key="1">
    <citation type="submission" date="2018-05" db="EMBL/GenBank/DDBJ databases">
        <title>Genomic Encyclopedia of Type Strains, Phase IV (KMG-IV): sequencing the most valuable type-strain genomes for metagenomic binning, comparative biology and taxonomic classification.</title>
        <authorList>
            <person name="Goeker M."/>
        </authorList>
    </citation>
    <scope>NUCLEOTIDE SEQUENCE [LARGE SCALE GENOMIC DNA]</scope>
    <source>
        <strain evidence="3 4">DSM 25134</strain>
    </source>
</reference>
<gene>
    <name evidence="3" type="ORF">DFR38_12234</name>
</gene>
<accession>A0A318JNP1</accession>
<comment type="pathway">
    <text evidence="1">Siderophore biosynthesis.</text>
</comment>
<evidence type="ECO:0000256" key="1">
    <source>
        <dbReference type="ARBA" id="ARBA00004924"/>
    </source>
</evidence>
<dbReference type="PANTHER" id="PTHR31438">
    <property type="entry name" value="LYSINE N-ACYLTRANSFERASE C17G9.06C-RELATED"/>
    <property type="match status" value="1"/>
</dbReference>
<dbReference type="OrthoDB" id="9087497at2"/>
<dbReference type="Proteomes" id="UP000248395">
    <property type="component" value="Unassembled WGS sequence"/>
</dbReference>
<evidence type="ECO:0000259" key="2">
    <source>
        <dbReference type="SMART" id="SM01006"/>
    </source>
</evidence>
<organism evidence="3 4">
    <name type="scientific">Aquitalea magnusonii</name>
    <dbReference type="NCBI Taxonomy" id="332411"/>
    <lineage>
        <taxon>Bacteria</taxon>
        <taxon>Pseudomonadati</taxon>
        <taxon>Pseudomonadota</taxon>
        <taxon>Betaproteobacteria</taxon>
        <taxon>Neisseriales</taxon>
        <taxon>Chromobacteriaceae</taxon>
        <taxon>Aquitalea</taxon>
    </lineage>
</organism>
<dbReference type="SUPFAM" id="SSF55729">
    <property type="entry name" value="Acyl-CoA N-acyltransferases (Nat)"/>
    <property type="match status" value="1"/>
</dbReference>
<name>A0A318JNP1_9NEIS</name>
<dbReference type="AlphaFoldDB" id="A0A318JNP1"/>
<dbReference type="InterPro" id="IPR016181">
    <property type="entry name" value="Acyl_CoA_acyltransferase"/>
</dbReference>
<evidence type="ECO:0000313" key="4">
    <source>
        <dbReference type="Proteomes" id="UP000248395"/>
    </source>
</evidence>
<dbReference type="GO" id="GO:0016410">
    <property type="term" value="F:N-acyltransferase activity"/>
    <property type="evidence" value="ECO:0007669"/>
    <property type="project" value="TreeGrafter"/>
</dbReference>
<keyword evidence="3" id="KW-0808">Transferase</keyword>
<dbReference type="Gene3D" id="3.40.630.30">
    <property type="match status" value="1"/>
</dbReference>
<dbReference type="Pfam" id="PF13523">
    <property type="entry name" value="Acetyltransf_8"/>
    <property type="match status" value="1"/>
</dbReference>
<dbReference type="InterPro" id="IPR019432">
    <property type="entry name" value="Acyltransferase_MbtK/IucB-like"/>
</dbReference>
<feature type="domain" description="Acyltransferase MbtK/IucB-like conserved" evidence="2">
    <location>
        <begin position="23"/>
        <end position="70"/>
    </location>
</feature>
<evidence type="ECO:0000313" key="3">
    <source>
        <dbReference type="EMBL" id="PXX41812.1"/>
    </source>
</evidence>
<dbReference type="GO" id="GO:0019290">
    <property type="term" value="P:siderophore biosynthetic process"/>
    <property type="evidence" value="ECO:0007669"/>
    <property type="project" value="InterPro"/>
</dbReference>
<sequence length="198" mass="21883">MSTPDLAPLFSRQFAGMGEFRLYPLQVPQDMPLLHDWVGRDYARYWGMQHCDLTAVSDAYARLQDSGHAQALLGRLDGVPAFLMERYDPAHDELGRHYPVQPGDTGMHLLLAPPLQPRSGFSRAVMHTVLAALFADPAVARVVVEPDVRNDKIHRLNRHAGFVYQGEIQLPHKRAALAFCSRAQFAAACAAAQPACAV</sequence>
<dbReference type="PANTHER" id="PTHR31438:SF1">
    <property type="entry name" value="LYSINE N-ACYLTRANSFERASE C17G9.06C-RELATED"/>
    <property type="match status" value="1"/>
</dbReference>
<protein>
    <submittedName>
        <fullName evidence="3">RimJ/RimL family protein N-acetyltransferase</fullName>
    </submittedName>
</protein>